<dbReference type="EMBL" id="CP145607">
    <property type="protein sequence ID" value="WWM69641.1"/>
    <property type="molecule type" value="Genomic_DNA"/>
</dbReference>
<feature type="transmembrane region" description="Helical" evidence="1">
    <location>
        <begin position="12"/>
        <end position="29"/>
    </location>
</feature>
<feature type="transmembrane region" description="Helical" evidence="1">
    <location>
        <begin position="99"/>
        <end position="118"/>
    </location>
</feature>
<feature type="transmembrane region" description="Helical" evidence="1">
    <location>
        <begin position="161"/>
        <end position="180"/>
    </location>
</feature>
<dbReference type="RefSeq" id="WP_338501881.1">
    <property type="nucleotide sequence ID" value="NZ_CP145607.1"/>
</dbReference>
<keyword evidence="1" id="KW-0472">Membrane</keyword>
<sequence>MKLLKSMEELLYEIMTWLVFYPRTLWLSLRHPLRMMDYSNDELTQQVDDQYTDTVSPPLFLIISLIIAHGIEIGVRGQNELIRNKDGLDALITDDTNLIALRAVAYAIFPLIASLRFLRVTKTPLTRETMRLPFYSHCYLAAPYALILGLISLMPVEAPQWVQIGGAGTILVAVGFYVAIETLWFAQHADLSRLRAFGHALRAYVESLMLIAFLFYFF</sequence>
<evidence type="ECO:0000313" key="3">
    <source>
        <dbReference type="Proteomes" id="UP001382935"/>
    </source>
</evidence>
<evidence type="ECO:0008006" key="4">
    <source>
        <dbReference type="Google" id="ProtNLM"/>
    </source>
</evidence>
<proteinExistence type="predicted"/>
<evidence type="ECO:0000256" key="1">
    <source>
        <dbReference type="SAM" id="Phobius"/>
    </source>
</evidence>
<dbReference type="Proteomes" id="UP001382935">
    <property type="component" value="Chromosome"/>
</dbReference>
<name>A0ABZ2FXT5_9SPHN</name>
<protein>
    <recommendedName>
        <fullName evidence="4">Permease</fullName>
    </recommendedName>
</protein>
<feature type="transmembrane region" description="Helical" evidence="1">
    <location>
        <begin position="138"/>
        <end position="155"/>
    </location>
</feature>
<keyword evidence="1" id="KW-0812">Transmembrane</keyword>
<reference evidence="2 3" key="1">
    <citation type="submission" date="2024-02" db="EMBL/GenBank/DDBJ databases">
        <title>Full genome sequence of Sphingomonas kaistensis.</title>
        <authorList>
            <person name="Poletto B.L."/>
            <person name="Silva G."/>
            <person name="Galante D."/>
            <person name="Campos K.R."/>
            <person name="Santos M.B.N."/>
            <person name="Sacchi C.T."/>
        </authorList>
    </citation>
    <scope>NUCLEOTIDE SEQUENCE [LARGE SCALE GENOMIC DNA]</scope>
    <source>
        <strain evidence="2 3">MA4R</strain>
    </source>
</reference>
<organism evidence="2 3">
    <name type="scientific">Sphingomonas kaistensis</name>
    <dbReference type="NCBI Taxonomy" id="298708"/>
    <lineage>
        <taxon>Bacteria</taxon>
        <taxon>Pseudomonadati</taxon>
        <taxon>Pseudomonadota</taxon>
        <taxon>Alphaproteobacteria</taxon>
        <taxon>Sphingomonadales</taxon>
        <taxon>Sphingomonadaceae</taxon>
        <taxon>Sphingomonas</taxon>
    </lineage>
</organism>
<gene>
    <name evidence="2" type="ORF">V6R86_02765</name>
</gene>
<feature type="transmembrane region" description="Helical" evidence="1">
    <location>
        <begin position="201"/>
        <end position="217"/>
    </location>
</feature>
<keyword evidence="3" id="KW-1185">Reference proteome</keyword>
<keyword evidence="1" id="KW-1133">Transmembrane helix</keyword>
<evidence type="ECO:0000313" key="2">
    <source>
        <dbReference type="EMBL" id="WWM69641.1"/>
    </source>
</evidence>
<accession>A0ABZ2FXT5</accession>